<comment type="catalytic activity">
    <reaction evidence="12">
        <text>O-phospho-L-seryl-[protein] + H2O = L-seryl-[protein] + phosphate</text>
        <dbReference type="Rhea" id="RHEA:20629"/>
        <dbReference type="Rhea" id="RHEA-COMP:9863"/>
        <dbReference type="Rhea" id="RHEA-COMP:11604"/>
        <dbReference type="ChEBI" id="CHEBI:15377"/>
        <dbReference type="ChEBI" id="CHEBI:29999"/>
        <dbReference type="ChEBI" id="CHEBI:43474"/>
        <dbReference type="ChEBI" id="CHEBI:83421"/>
        <dbReference type="EC" id="3.1.3.16"/>
    </reaction>
</comment>
<evidence type="ECO:0000256" key="2">
    <source>
        <dbReference type="ARBA" id="ARBA00001946"/>
    </source>
</evidence>
<evidence type="ECO:0000313" key="17">
    <source>
        <dbReference type="Proteomes" id="UP000000600"/>
    </source>
</evidence>
<keyword evidence="10" id="KW-0472">Membrane</keyword>
<dbReference type="AlphaFoldDB" id="A0EDD2"/>
<comment type="cofactor">
    <cofactor evidence="1">
        <name>Mn(2+)</name>
        <dbReference type="ChEBI" id="CHEBI:29035"/>
    </cofactor>
</comment>
<gene>
    <name evidence="16" type="ORF">GSPATT00004168001</name>
</gene>
<keyword evidence="17" id="KW-1185">Reference proteome</keyword>
<organism evidence="16 17">
    <name type="scientific">Paramecium tetraurelia</name>
    <dbReference type="NCBI Taxonomy" id="5888"/>
    <lineage>
        <taxon>Eukaryota</taxon>
        <taxon>Sar</taxon>
        <taxon>Alveolata</taxon>
        <taxon>Ciliophora</taxon>
        <taxon>Intramacronucleata</taxon>
        <taxon>Oligohymenophorea</taxon>
        <taxon>Peniculida</taxon>
        <taxon>Parameciidae</taxon>
        <taxon>Paramecium</taxon>
    </lineage>
</organism>
<evidence type="ECO:0000256" key="9">
    <source>
        <dbReference type="ARBA" id="ARBA00022912"/>
    </source>
</evidence>
<accession>A0EDD2</accession>
<dbReference type="GO" id="GO:0004722">
    <property type="term" value="F:protein serine/threonine phosphatase activity"/>
    <property type="evidence" value="ECO:0000318"/>
    <property type="project" value="GO_Central"/>
</dbReference>
<evidence type="ECO:0000256" key="6">
    <source>
        <dbReference type="ARBA" id="ARBA00022723"/>
    </source>
</evidence>
<evidence type="ECO:0000256" key="7">
    <source>
        <dbReference type="ARBA" id="ARBA00022801"/>
    </source>
</evidence>
<evidence type="ECO:0000256" key="10">
    <source>
        <dbReference type="ARBA" id="ARBA00023136"/>
    </source>
</evidence>
<protein>
    <recommendedName>
        <fullName evidence="5">protein-serine/threonine phosphatase</fullName>
        <ecNumber evidence="5">3.1.3.16</ecNumber>
    </recommendedName>
</protein>
<dbReference type="FunFam" id="3.60.40.10:FF:000234">
    <property type="entry name" value="Uncharacterized protein"/>
    <property type="match status" value="1"/>
</dbReference>
<dbReference type="KEGG" id="ptm:GSPATT00004168001"/>
<evidence type="ECO:0000259" key="15">
    <source>
        <dbReference type="PROSITE" id="PS51746"/>
    </source>
</evidence>
<dbReference type="Gene3D" id="3.60.40.10">
    <property type="entry name" value="PPM-type phosphatase domain"/>
    <property type="match status" value="1"/>
</dbReference>
<dbReference type="Proteomes" id="UP000000600">
    <property type="component" value="Unassembled WGS sequence"/>
</dbReference>
<evidence type="ECO:0000313" key="16">
    <source>
        <dbReference type="EMBL" id="CAK93299.1"/>
    </source>
</evidence>
<dbReference type="PANTHER" id="PTHR13832">
    <property type="entry name" value="PROTEIN PHOSPHATASE 2C"/>
    <property type="match status" value="1"/>
</dbReference>
<evidence type="ECO:0000256" key="13">
    <source>
        <dbReference type="ARBA" id="ARBA00048336"/>
    </source>
</evidence>
<dbReference type="InterPro" id="IPR015655">
    <property type="entry name" value="PP2C"/>
</dbReference>
<dbReference type="eggNOG" id="KOG0698">
    <property type="taxonomic scope" value="Eukaryota"/>
</dbReference>
<reference evidence="16 17" key="1">
    <citation type="journal article" date="2006" name="Nature">
        <title>Global trends of whole-genome duplications revealed by the ciliate Paramecium tetraurelia.</title>
        <authorList>
            <consortium name="Genoscope"/>
            <person name="Aury J.-M."/>
            <person name="Jaillon O."/>
            <person name="Duret L."/>
            <person name="Noel B."/>
            <person name="Jubin C."/>
            <person name="Porcel B.M."/>
            <person name="Segurens B."/>
            <person name="Daubin V."/>
            <person name="Anthouard V."/>
            <person name="Aiach N."/>
            <person name="Arnaiz O."/>
            <person name="Billaut A."/>
            <person name="Beisson J."/>
            <person name="Blanc I."/>
            <person name="Bouhouche K."/>
            <person name="Camara F."/>
            <person name="Duharcourt S."/>
            <person name="Guigo R."/>
            <person name="Gogendeau D."/>
            <person name="Katinka M."/>
            <person name="Keller A.-M."/>
            <person name="Kissmehl R."/>
            <person name="Klotz C."/>
            <person name="Koll F."/>
            <person name="Le Moue A."/>
            <person name="Lepere C."/>
            <person name="Malinsky S."/>
            <person name="Nowacki M."/>
            <person name="Nowak J.K."/>
            <person name="Plattner H."/>
            <person name="Poulain J."/>
            <person name="Ruiz F."/>
            <person name="Serrano V."/>
            <person name="Zagulski M."/>
            <person name="Dessen P."/>
            <person name="Betermier M."/>
            <person name="Weissenbach J."/>
            <person name="Scarpelli C."/>
            <person name="Schachter V."/>
            <person name="Sperling L."/>
            <person name="Meyer E."/>
            <person name="Cohen J."/>
            <person name="Wincker P."/>
        </authorList>
    </citation>
    <scope>NUCLEOTIDE SEQUENCE [LARGE SCALE GENOMIC DNA]</scope>
    <source>
        <strain evidence="16 17">Stock d4-2</strain>
    </source>
</reference>
<dbReference type="Pfam" id="PF00481">
    <property type="entry name" value="PP2C"/>
    <property type="match status" value="2"/>
</dbReference>
<dbReference type="InterPro" id="IPR036457">
    <property type="entry name" value="PPM-type-like_dom_sf"/>
</dbReference>
<name>A0EDD2_PARTE</name>
<dbReference type="InParanoid" id="A0EDD2"/>
<comment type="similarity">
    <text evidence="4">Belongs to the PP2C family.</text>
</comment>
<dbReference type="OrthoDB" id="10264738at2759"/>
<keyword evidence="6" id="KW-0479">Metal-binding</keyword>
<evidence type="ECO:0000256" key="8">
    <source>
        <dbReference type="ARBA" id="ARBA00022842"/>
    </source>
</evidence>
<dbReference type="GO" id="GO:0046872">
    <property type="term" value="F:metal ion binding"/>
    <property type="evidence" value="ECO:0007669"/>
    <property type="project" value="UniProtKB-KW"/>
</dbReference>
<dbReference type="CDD" id="cd00143">
    <property type="entry name" value="PP2Cc"/>
    <property type="match status" value="1"/>
</dbReference>
<keyword evidence="11" id="KW-0464">Manganese</keyword>
<feature type="domain" description="PPM-type phosphatase" evidence="15">
    <location>
        <begin position="26"/>
        <end position="327"/>
    </location>
</feature>
<evidence type="ECO:0000256" key="3">
    <source>
        <dbReference type="ARBA" id="ARBA00004370"/>
    </source>
</evidence>
<keyword evidence="7" id="KW-0378">Hydrolase</keyword>
<evidence type="ECO:0000256" key="4">
    <source>
        <dbReference type="ARBA" id="ARBA00006702"/>
    </source>
</evidence>
<evidence type="ECO:0000256" key="1">
    <source>
        <dbReference type="ARBA" id="ARBA00001936"/>
    </source>
</evidence>
<dbReference type="SUPFAM" id="SSF81606">
    <property type="entry name" value="PP2C-like"/>
    <property type="match status" value="1"/>
</dbReference>
<dbReference type="PANTHER" id="PTHR13832:SF803">
    <property type="entry name" value="PROTEIN PHOSPHATASE 1G"/>
    <property type="match status" value="1"/>
</dbReference>
<evidence type="ECO:0000256" key="14">
    <source>
        <dbReference type="SAM" id="MobiDB-lite"/>
    </source>
</evidence>
<dbReference type="InterPro" id="IPR001932">
    <property type="entry name" value="PPM-type_phosphatase-like_dom"/>
</dbReference>
<keyword evidence="9" id="KW-0904">Protein phosphatase</keyword>
<evidence type="ECO:0000256" key="11">
    <source>
        <dbReference type="ARBA" id="ARBA00023211"/>
    </source>
</evidence>
<dbReference type="GO" id="GO:0016020">
    <property type="term" value="C:membrane"/>
    <property type="evidence" value="ECO:0007669"/>
    <property type="project" value="UniProtKB-SubCell"/>
</dbReference>
<dbReference type="GO" id="GO:0007165">
    <property type="term" value="P:signal transduction"/>
    <property type="evidence" value="ECO:0000318"/>
    <property type="project" value="GO_Central"/>
</dbReference>
<dbReference type="RefSeq" id="XP_001460696.1">
    <property type="nucleotide sequence ID" value="XM_001460659.1"/>
</dbReference>
<keyword evidence="8" id="KW-0460">Magnesium</keyword>
<evidence type="ECO:0000256" key="5">
    <source>
        <dbReference type="ARBA" id="ARBA00013081"/>
    </source>
</evidence>
<dbReference type="SMART" id="SM00332">
    <property type="entry name" value="PP2Cc"/>
    <property type="match status" value="1"/>
</dbReference>
<comment type="cofactor">
    <cofactor evidence="2">
        <name>Mg(2+)</name>
        <dbReference type="ChEBI" id="CHEBI:18420"/>
    </cofactor>
</comment>
<dbReference type="EMBL" id="CT868671">
    <property type="protein sequence ID" value="CAK93299.1"/>
    <property type="molecule type" value="Genomic_DNA"/>
</dbReference>
<dbReference type="PROSITE" id="PS51746">
    <property type="entry name" value="PPM_2"/>
    <property type="match status" value="1"/>
</dbReference>
<sequence>MCIDDIYLTKPKTKFTIESGQNNDFTFTCASMQGWRKTMEDAIIKEKLSTGEYLFGILDGHGGFEVSSVISKYLPRFLESNIKFRNKQYEESLTESFIDIDKWLITSEGLNALVEERFQMSVEDVIKNIKNQKKQFYKQPFDLSELSKLAPKKIVELIGTSIIDESGTTANIVLITKDSIYCANIGDSRSVGIQKGKPIIMSFDHKPTHAKERSRICNAGGFVADGRVCGALSLSRAFGDYQYKDDMVIAVPEIRVFKNVQMIFMACDGIWEGLNDYGENLTQKIFKNNKERSEEKLKSIMNQILAPSMTDQTVWGLDNMSCILIEFKNQQSQNNKKSQKPLKIKKTIKKQKK</sequence>
<dbReference type="HOGENOM" id="CLU_013173_4_1_1"/>
<evidence type="ECO:0000256" key="12">
    <source>
        <dbReference type="ARBA" id="ARBA00047761"/>
    </source>
</evidence>
<comment type="catalytic activity">
    <reaction evidence="13">
        <text>O-phospho-L-threonyl-[protein] + H2O = L-threonyl-[protein] + phosphate</text>
        <dbReference type="Rhea" id="RHEA:47004"/>
        <dbReference type="Rhea" id="RHEA-COMP:11060"/>
        <dbReference type="Rhea" id="RHEA-COMP:11605"/>
        <dbReference type="ChEBI" id="CHEBI:15377"/>
        <dbReference type="ChEBI" id="CHEBI:30013"/>
        <dbReference type="ChEBI" id="CHEBI:43474"/>
        <dbReference type="ChEBI" id="CHEBI:61977"/>
        <dbReference type="EC" id="3.1.3.16"/>
    </reaction>
</comment>
<dbReference type="STRING" id="5888.A0EDD2"/>
<proteinExistence type="inferred from homology"/>
<dbReference type="GeneID" id="5046481"/>
<dbReference type="EC" id="3.1.3.16" evidence="5"/>
<dbReference type="OMA" id="CILIEFK"/>
<feature type="region of interest" description="Disordered" evidence="14">
    <location>
        <begin position="334"/>
        <end position="353"/>
    </location>
</feature>
<feature type="compositionally biased region" description="Basic residues" evidence="14">
    <location>
        <begin position="337"/>
        <end position="353"/>
    </location>
</feature>
<comment type="subcellular location">
    <subcellularLocation>
        <location evidence="3">Membrane</location>
    </subcellularLocation>
</comment>